<name>A0A3B0PW76_9BACT</name>
<proteinExistence type="predicted"/>
<dbReference type="EMBL" id="LS991951">
    <property type="protein sequence ID" value="SYV97544.1"/>
    <property type="molecule type" value="Genomic_DNA"/>
</dbReference>
<gene>
    <name evidence="1" type="ORF">NCTC10132_00910</name>
</gene>
<sequence>MLLGGFMAPFVYLFIQGFTEKVFNPFVTKVIAFKNFKSQNMQKPYNNDKK</sequence>
<evidence type="ECO:0000313" key="1">
    <source>
        <dbReference type="EMBL" id="SYV97544.1"/>
    </source>
</evidence>
<accession>A0A3B0PW76</accession>
<dbReference type="AlphaFoldDB" id="A0A3B0PW76"/>
<evidence type="ECO:0000313" key="2">
    <source>
        <dbReference type="Proteomes" id="UP000257559"/>
    </source>
</evidence>
<dbReference type="KEGG" id="medw:NCTC10132_00910"/>
<reference evidence="2" key="1">
    <citation type="submission" date="2018-06" db="EMBL/GenBank/DDBJ databases">
        <authorList>
            <consortium name="Pathogen Informatics"/>
        </authorList>
    </citation>
    <scope>NUCLEOTIDE SEQUENCE [LARGE SCALE GENOMIC DNA]</scope>
    <source>
        <strain evidence="2">NCTC10132</strain>
    </source>
</reference>
<keyword evidence="2" id="KW-1185">Reference proteome</keyword>
<protein>
    <submittedName>
        <fullName evidence="1">Uncharacterized protein</fullName>
    </submittedName>
</protein>
<dbReference type="Proteomes" id="UP000257559">
    <property type="component" value="Chromosome"/>
</dbReference>
<organism evidence="1 2">
    <name type="scientific">Mycoplasmopsis edwardii</name>
    <dbReference type="NCBI Taxonomy" id="53558"/>
    <lineage>
        <taxon>Bacteria</taxon>
        <taxon>Bacillati</taxon>
        <taxon>Mycoplasmatota</taxon>
        <taxon>Mycoplasmoidales</taxon>
        <taxon>Metamycoplasmataceae</taxon>
        <taxon>Mycoplasmopsis</taxon>
    </lineage>
</organism>